<evidence type="ECO:0000256" key="3">
    <source>
        <dbReference type="ARBA" id="ARBA00023125"/>
    </source>
</evidence>
<dbReference type="Pfam" id="PF03704">
    <property type="entry name" value="BTAD"/>
    <property type="match status" value="1"/>
</dbReference>
<keyword evidence="4" id="KW-0804">Transcription</keyword>
<dbReference type="Gene3D" id="1.10.10.10">
    <property type="entry name" value="Winged helix-like DNA-binding domain superfamily/Winged helix DNA-binding domain"/>
    <property type="match status" value="1"/>
</dbReference>
<dbReference type="SUPFAM" id="SSF48452">
    <property type="entry name" value="TPR-like"/>
    <property type="match status" value="1"/>
</dbReference>
<feature type="DNA-binding region" description="OmpR/PhoB-type" evidence="5">
    <location>
        <begin position="1"/>
        <end position="95"/>
    </location>
</feature>
<dbReference type="GO" id="GO:0006355">
    <property type="term" value="P:regulation of DNA-templated transcription"/>
    <property type="evidence" value="ECO:0007669"/>
    <property type="project" value="InterPro"/>
</dbReference>
<dbReference type="PANTHER" id="PTHR35807">
    <property type="entry name" value="TRANSCRIPTIONAL REGULATOR REDD-RELATED"/>
    <property type="match status" value="1"/>
</dbReference>
<dbReference type="CDD" id="cd15831">
    <property type="entry name" value="BTAD"/>
    <property type="match status" value="1"/>
</dbReference>
<dbReference type="InterPro" id="IPR011990">
    <property type="entry name" value="TPR-like_helical_dom_sf"/>
</dbReference>
<comment type="similarity">
    <text evidence="1">Belongs to the AfsR/DnrI/RedD regulatory family.</text>
</comment>
<dbReference type="GO" id="GO:0003677">
    <property type="term" value="F:DNA binding"/>
    <property type="evidence" value="ECO:0007669"/>
    <property type="project" value="UniProtKB-UniRule"/>
</dbReference>
<keyword evidence="2" id="KW-0805">Transcription regulation</keyword>
<dbReference type="Pfam" id="PF00486">
    <property type="entry name" value="Trans_reg_C"/>
    <property type="match status" value="1"/>
</dbReference>
<dbReference type="Gene3D" id="1.25.40.10">
    <property type="entry name" value="Tetratricopeptide repeat domain"/>
    <property type="match status" value="1"/>
</dbReference>
<dbReference type="PANTHER" id="PTHR35807:SF1">
    <property type="entry name" value="TRANSCRIPTIONAL REGULATOR REDD"/>
    <property type="match status" value="1"/>
</dbReference>
<proteinExistence type="inferred from homology"/>
<evidence type="ECO:0000256" key="2">
    <source>
        <dbReference type="ARBA" id="ARBA00023015"/>
    </source>
</evidence>
<gene>
    <name evidence="7" type="ORF">FRACA_240024</name>
</gene>
<evidence type="ECO:0000259" key="6">
    <source>
        <dbReference type="PROSITE" id="PS51755"/>
    </source>
</evidence>
<reference evidence="7 8" key="1">
    <citation type="submission" date="2017-06" db="EMBL/GenBank/DDBJ databases">
        <authorList>
            <person name="Kim H.J."/>
            <person name="Triplett B.A."/>
        </authorList>
    </citation>
    <scope>NUCLEOTIDE SEQUENCE [LARGE SCALE GENOMIC DNA]</scope>
    <source>
        <strain evidence="7">FRACA_ARgP5</strain>
    </source>
</reference>
<dbReference type="InterPro" id="IPR036388">
    <property type="entry name" value="WH-like_DNA-bd_sf"/>
</dbReference>
<dbReference type="Proteomes" id="UP000234331">
    <property type="component" value="Unassembled WGS sequence"/>
</dbReference>
<dbReference type="RefSeq" id="WP_101832043.1">
    <property type="nucleotide sequence ID" value="NZ_FZMO01000157.1"/>
</dbReference>
<dbReference type="PROSITE" id="PS51755">
    <property type="entry name" value="OMPR_PHOB"/>
    <property type="match status" value="1"/>
</dbReference>
<organism evidence="7 8">
    <name type="scientific">Frankia canadensis</name>
    <dbReference type="NCBI Taxonomy" id="1836972"/>
    <lineage>
        <taxon>Bacteria</taxon>
        <taxon>Bacillati</taxon>
        <taxon>Actinomycetota</taxon>
        <taxon>Actinomycetes</taxon>
        <taxon>Frankiales</taxon>
        <taxon>Frankiaceae</taxon>
        <taxon>Frankia</taxon>
    </lineage>
</organism>
<feature type="domain" description="OmpR/PhoB-type" evidence="6">
    <location>
        <begin position="1"/>
        <end position="95"/>
    </location>
</feature>
<dbReference type="GO" id="GO:0000160">
    <property type="term" value="P:phosphorelay signal transduction system"/>
    <property type="evidence" value="ECO:0007669"/>
    <property type="project" value="InterPro"/>
</dbReference>
<evidence type="ECO:0000256" key="5">
    <source>
        <dbReference type="PROSITE-ProRule" id="PRU01091"/>
    </source>
</evidence>
<dbReference type="OrthoDB" id="4336084at2"/>
<evidence type="ECO:0000256" key="4">
    <source>
        <dbReference type="ARBA" id="ARBA00023163"/>
    </source>
</evidence>
<evidence type="ECO:0000313" key="8">
    <source>
        <dbReference type="Proteomes" id="UP000234331"/>
    </source>
</evidence>
<name>A0A2I2KRR6_9ACTN</name>
<keyword evidence="3 5" id="KW-0238">DNA-binding</keyword>
<dbReference type="EMBL" id="FZMO01000157">
    <property type="protein sequence ID" value="SNQ48350.1"/>
    <property type="molecule type" value="Genomic_DNA"/>
</dbReference>
<dbReference type="SMART" id="SM01043">
    <property type="entry name" value="BTAD"/>
    <property type="match status" value="1"/>
</dbReference>
<evidence type="ECO:0000256" key="1">
    <source>
        <dbReference type="ARBA" id="ARBA00005820"/>
    </source>
</evidence>
<dbReference type="SUPFAM" id="SSF46894">
    <property type="entry name" value="C-terminal effector domain of the bipartite response regulators"/>
    <property type="match status" value="1"/>
</dbReference>
<keyword evidence="8" id="KW-1185">Reference proteome</keyword>
<dbReference type="SMART" id="SM00862">
    <property type="entry name" value="Trans_reg_C"/>
    <property type="match status" value="1"/>
</dbReference>
<dbReference type="AlphaFoldDB" id="A0A2I2KRR6"/>
<dbReference type="InterPro" id="IPR016032">
    <property type="entry name" value="Sig_transdc_resp-reg_C-effctor"/>
</dbReference>
<dbReference type="InterPro" id="IPR005158">
    <property type="entry name" value="BTAD"/>
</dbReference>
<dbReference type="InterPro" id="IPR051677">
    <property type="entry name" value="AfsR-DnrI-RedD_regulator"/>
</dbReference>
<accession>A0A2I2KRR6</accession>
<dbReference type="InterPro" id="IPR001867">
    <property type="entry name" value="OmpR/PhoB-type_DNA-bd"/>
</dbReference>
<protein>
    <submittedName>
        <fullName evidence="7">DNA-binding transcriptional activator of the SARP family</fullName>
    </submittedName>
</protein>
<sequence>MRRYAVLGPLRVFGEEREIEISARKMEILLAVLLIRANQVVSLSQVMAELWGEAPPRRATASVHVYVSNLRKLLSWPDGDDNPIYTRNPGYMLTMGDDELDLHTFQREVEQGRGHVRERRYEQAARCLRAGLELWRGPAFNEYREGPIVSGFVGWLEESRLECVELLIDAELAMGRHRQLVGQLLALTAEYPLREFFHHRLMLALYRCGRQAEALGVYRAVRSTLDRELGLEPGRQLRDLHGAILTADDDLDIRDVS</sequence>
<evidence type="ECO:0000313" key="7">
    <source>
        <dbReference type="EMBL" id="SNQ48350.1"/>
    </source>
</evidence>